<dbReference type="SUPFAM" id="SSF56112">
    <property type="entry name" value="Protein kinase-like (PK-like)"/>
    <property type="match status" value="1"/>
</dbReference>
<evidence type="ECO:0000313" key="2">
    <source>
        <dbReference type="EMBL" id="SUJ07215.1"/>
    </source>
</evidence>
<dbReference type="Proteomes" id="UP000254519">
    <property type="component" value="Unassembled WGS sequence"/>
</dbReference>
<dbReference type="InterPro" id="IPR002575">
    <property type="entry name" value="Aminoglycoside_PTrfase"/>
</dbReference>
<keyword evidence="2" id="KW-0167">Capsid protein</keyword>
<dbReference type="InterPro" id="IPR011009">
    <property type="entry name" value="Kinase-like_dom_sf"/>
</dbReference>
<dbReference type="Gene3D" id="3.90.1200.10">
    <property type="match status" value="1"/>
</dbReference>
<sequence>MIVKGKAEQINNNVWKLERNGRYYSVKHYDSSSTLYKVNAIHEKLRSLSFPHIISVIPSEHPLLFTQPWLRKARAVNFKKRADRTESLEALIDLHETQSQFDWKTADYLHEYPLIAKWEDRLFRFESIREACEMYIGKAAVDDIIFYAESALRVVRKSYNQEKKITLLHGDVVHHNILRDKKGIIRFIDFDLACIGPAGTEIALWMHRVLPQIDYDLTFLLNEQPSLQKLDKSSLNLLLYPNEILREWLHFFSLSKDSQERQLKNMLPFTESALSHWPKLWYNVERIKN</sequence>
<dbReference type="AlphaFoldDB" id="A0A380BW70"/>
<proteinExistence type="predicted"/>
<dbReference type="Pfam" id="PF01636">
    <property type="entry name" value="APH"/>
    <property type="match status" value="1"/>
</dbReference>
<reference evidence="2 3" key="1">
    <citation type="submission" date="2018-06" db="EMBL/GenBank/DDBJ databases">
        <authorList>
            <consortium name="Pathogen Informatics"/>
            <person name="Doyle S."/>
        </authorList>
    </citation>
    <scope>NUCLEOTIDE SEQUENCE [LARGE SCALE GENOMIC DNA]</scope>
    <source>
        <strain evidence="3">ATCC 11859 / DSM 33 / NCIB 8841 / NCTC 4822</strain>
    </source>
</reference>
<dbReference type="EMBL" id="UGYZ01000002">
    <property type="protein sequence ID" value="SUJ07215.1"/>
    <property type="molecule type" value="Genomic_DNA"/>
</dbReference>
<protein>
    <submittedName>
        <fullName evidence="2">Spore coat protein, CotS family</fullName>
    </submittedName>
</protein>
<keyword evidence="2" id="KW-0946">Virion</keyword>
<name>A0A380BW70_SPOPA</name>
<accession>A0A380BW70</accession>
<organism evidence="2 3">
    <name type="scientific">Sporosarcina pasteurii</name>
    <name type="common">Bacillus pasteurii</name>
    <dbReference type="NCBI Taxonomy" id="1474"/>
    <lineage>
        <taxon>Bacteria</taxon>
        <taxon>Bacillati</taxon>
        <taxon>Bacillota</taxon>
        <taxon>Bacilli</taxon>
        <taxon>Bacillales</taxon>
        <taxon>Caryophanaceae</taxon>
        <taxon>Sporosarcina</taxon>
    </lineage>
</organism>
<gene>
    <name evidence="2" type="ORF">NCTC4822_01801</name>
</gene>
<evidence type="ECO:0000259" key="1">
    <source>
        <dbReference type="Pfam" id="PF01636"/>
    </source>
</evidence>
<feature type="domain" description="Aminoglycoside phosphotransferase" evidence="1">
    <location>
        <begin position="88"/>
        <end position="204"/>
    </location>
</feature>
<keyword evidence="3" id="KW-1185">Reference proteome</keyword>
<evidence type="ECO:0000313" key="3">
    <source>
        <dbReference type="Proteomes" id="UP000254519"/>
    </source>
</evidence>